<evidence type="ECO:0000313" key="2">
    <source>
        <dbReference type="Proteomes" id="UP001178507"/>
    </source>
</evidence>
<comment type="caution">
    <text evidence="1">The sequence shown here is derived from an EMBL/GenBank/DDBJ whole genome shotgun (WGS) entry which is preliminary data.</text>
</comment>
<keyword evidence="2" id="KW-1185">Reference proteome</keyword>
<dbReference type="Proteomes" id="UP001178507">
    <property type="component" value="Unassembled WGS sequence"/>
</dbReference>
<dbReference type="AlphaFoldDB" id="A0AA36JCX0"/>
<gene>
    <name evidence="1" type="ORF">EVOR1521_LOCUS26464</name>
</gene>
<organism evidence="1 2">
    <name type="scientific">Effrenium voratum</name>
    <dbReference type="NCBI Taxonomy" id="2562239"/>
    <lineage>
        <taxon>Eukaryota</taxon>
        <taxon>Sar</taxon>
        <taxon>Alveolata</taxon>
        <taxon>Dinophyceae</taxon>
        <taxon>Suessiales</taxon>
        <taxon>Symbiodiniaceae</taxon>
        <taxon>Effrenium</taxon>
    </lineage>
</organism>
<reference evidence="1" key="1">
    <citation type="submission" date="2023-08" db="EMBL/GenBank/DDBJ databases">
        <authorList>
            <person name="Chen Y."/>
            <person name="Shah S."/>
            <person name="Dougan E. K."/>
            <person name="Thang M."/>
            <person name="Chan C."/>
        </authorList>
    </citation>
    <scope>NUCLEOTIDE SEQUENCE</scope>
</reference>
<dbReference type="EMBL" id="CAUJNA010003515">
    <property type="protein sequence ID" value="CAJ1403900.1"/>
    <property type="molecule type" value="Genomic_DNA"/>
</dbReference>
<accession>A0AA36JCX0</accession>
<name>A0AA36JCX0_9DINO</name>
<proteinExistence type="predicted"/>
<sequence length="628" mass="69554">MEAPEQLEELFGGLHDWRDVQGVMKTIFQALCDVAHAQSQAVREVERRTGEMQEELMAGLNRKADASELRDVRLASEEEVESILESQRAAAAEVQALRTNLAELKAATEKPALSVWDFRVREGFGWSDAPEYFQAMGDNQVMLVDVDHNDSDDRLAIILLAFQVASANAERRKLSADACSFLYLDARTYSSSGLTLWRTLQLATRLSMALAPYGVEVLPLLQGEHALEHIAKYLKVAETPESLNDLVPGAGDMLRLAQRKQDLQSCLPPRSTARVWMLSGLCQTQVQDLDRCHKELGIQFSFIEQAQPAWQSFPVKDGPQPDWSFPPADEAGFGVEPSNIRSSEATYPETLMNYLRFQQLVASWGARYVSPALARSDSFLPAVPGKPMLPVSGRPFNVIPGKTYTIKKALDPNRAQHAFAKLLSASKVKHENLLPELCIDSSDDFGSERPELAAVNKYGTFMADAILVALAAAPSLPCSKRLRRLALAVVPQPGNDDIVLTFEAGRLEDFQESLEEKANPTQLKEIVREAWGREEGHLARLQKLCDSKVSVTDFAALAAVAEAKASLADVDATVQRQVQRRLQSLMSDHQLVTRTDVTSLTEAWGESRCDLPKEFPAMSNPVRGNWKV</sequence>
<evidence type="ECO:0000313" key="1">
    <source>
        <dbReference type="EMBL" id="CAJ1403900.1"/>
    </source>
</evidence>
<protein>
    <submittedName>
        <fullName evidence="1">Uncharacterized protein</fullName>
    </submittedName>
</protein>